<organism evidence="1 2">
    <name type="scientific">Hansschlegelia beijingensis</name>
    <dbReference type="NCBI Taxonomy" id="1133344"/>
    <lineage>
        <taxon>Bacteria</taxon>
        <taxon>Pseudomonadati</taxon>
        <taxon>Pseudomonadota</taxon>
        <taxon>Alphaproteobacteria</taxon>
        <taxon>Hyphomicrobiales</taxon>
        <taxon>Methylopilaceae</taxon>
        <taxon>Hansschlegelia</taxon>
    </lineage>
</organism>
<keyword evidence="1" id="KW-0255">Endonuclease</keyword>
<keyword evidence="1" id="KW-0540">Nuclease</keyword>
<proteinExistence type="predicted"/>
<evidence type="ECO:0000313" key="2">
    <source>
        <dbReference type="Proteomes" id="UP000528964"/>
    </source>
</evidence>
<dbReference type="AlphaFoldDB" id="A0A7W6GF55"/>
<accession>A0A7W6GF55</accession>
<gene>
    <name evidence="1" type="ORF">GGR24_001425</name>
</gene>
<dbReference type="RefSeq" id="WP_246398147.1">
    <property type="nucleotide sequence ID" value="NZ_JACIDR010000002.1"/>
</dbReference>
<sequence length="56" mass="6166">MTPASEVHHVVPHKGDEAIFWSGPFVSTCKPCHARRGQLEDHGQTVVRFGADGWPV</sequence>
<evidence type="ECO:0000313" key="1">
    <source>
        <dbReference type="EMBL" id="MBB3972768.1"/>
    </source>
</evidence>
<protein>
    <submittedName>
        <fullName evidence="1">5-methylcytosine-specific restriction endonuclease McrA</fullName>
    </submittedName>
</protein>
<keyword evidence="2" id="KW-1185">Reference proteome</keyword>
<reference evidence="1 2" key="1">
    <citation type="submission" date="2020-08" db="EMBL/GenBank/DDBJ databases">
        <title>Genomic Encyclopedia of Type Strains, Phase IV (KMG-IV): sequencing the most valuable type-strain genomes for metagenomic binning, comparative biology and taxonomic classification.</title>
        <authorList>
            <person name="Goeker M."/>
        </authorList>
    </citation>
    <scope>NUCLEOTIDE SEQUENCE [LARGE SCALE GENOMIC DNA]</scope>
    <source>
        <strain evidence="1 2">DSM 25481</strain>
    </source>
</reference>
<name>A0A7W6GF55_9HYPH</name>
<dbReference type="Proteomes" id="UP000528964">
    <property type="component" value="Unassembled WGS sequence"/>
</dbReference>
<dbReference type="GO" id="GO:0004519">
    <property type="term" value="F:endonuclease activity"/>
    <property type="evidence" value="ECO:0007669"/>
    <property type="project" value="UniProtKB-KW"/>
</dbReference>
<comment type="caution">
    <text evidence="1">The sequence shown here is derived from an EMBL/GenBank/DDBJ whole genome shotgun (WGS) entry which is preliminary data.</text>
</comment>
<dbReference type="EMBL" id="JACIDR010000002">
    <property type="protein sequence ID" value="MBB3972768.1"/>
    <property type="molecule type" value="Genomic_DNA"/>
</dbReference>
<keyword evidence="1" id="KW-0378">Hydrolase</keyword>